<dbReference type="AlphaFoldDB" id="A0A9K3CRL8"/>
<feature type="non-terminal residue" evidence="1">
    <location>
        <position position="1"/>
    </location>
</feature>
<proteinExistence type="predicted"/>
<dbReference type="EMBL" id="BDIP01000301">
    <property type="protein sequence ID" value="GIQ81068.1"/>
    <property type="molecule type" value="Genomic_DNA"/>
</dbReference>
<sequence>MAGEDCHLDPHHRMCVGTCPSHTMDTTCMMVSPGSCRCSDCAYDYFYGEELCFRLPPSRVLTQTPAPGPAMATPRAGAMAAPPTVSLSAMTRRRDMREVAVAQSGRMTHHTQRHTNNTK</sequence>
<accession>A0A9K3CRL8</accession>
<keyword evidence="2" id="KW-1185">Reference proteome</keyword>
<comment type="caution">
    <text evidence="1">The sequence shown here is derived from an EMBL/GenBank/DDBJ whole genome shotgun (WGS) entry which is preliminary data.</text>
</comment>
<organism evidence="1 2">
    <name type="scientific">Kipferlia bialata</name>
    <dbReference type="NCBI Taxonomy" id="797122"/>
    <lineage>
        <taxon>Eukaryota</taxon>
        <taxon>Metamonada</taxon>
        <taxon>Carpediemonas-like organisms</taxon>
        <taxon>Kipferlia</taxon>
    </lineage>
</organism>
<evidence type="ECO:0000313" key="1">
    <source>
        <dbReference type="EMBL" id="GIQ81068.1"/>
    </source>
</evidence>
<protein>
    <submittedName>
        <fullName evidence="1">Uncharacterized protein</fullName>
    </submittedName>
</protein>
<reference evidence="1 2" key="1">
    <citation type="journal article" date="2018" name="PLoS ONE">
        <title>The draft genome of Kipferlia bialata reveals reductive genome evolution in fornicate parasites.</title>
        <authorList>
            <person name="Tanifuji G."/>
            <person name="Takabayashi S."/>
            <person name="Kume K."/>
            <person name="Takagi M."/>
            <person name="Nakayama T."/>
            <person name="Kamikawa R."/>
            <person name="Inagaki Y."/>
            <person name="Hashimoto T."/>
        </authorList>
    </citation>
    <scope>NUCLEOTIDE SEQUENCE [LARGE SCALE GENOMIC DNA]</scope>
    <source>
        <strain evidence="1">NY0173</strain>
    </source>
</reference>
<evidence type="ECO:0000313" key="2">
    <source>
        <dbReference type="Proteomes" id="UP000265618"/>
    </source>
</evidence>
<name>A0A9K3CRL8_9EUKA</name>
<gene>
    <name evidence="1" type="ORF">KIPB_001969</name>
</gene>
<dbReference type="Proteomes" id="UP000265618">
    <property type="component" value="Unassembled WGS sequence"/>
</dbReference>